<gene>
    <name evidence="2" type="ORF">TSPGSL018_21297</name>
</gene>
<organism evidence="2">
    <name type="scientific">Tetraselmis sp. GSL018</name>
    <dbReference type="NCBI Taxonomy" id="582737"/>
    <lineage>
        <taxon>Eukaryota</taxon>
        <taxon>Viridiplantae</taxon>
        <taxon>Chlorophyta</taxon>
        <taxon>core chlorophytes</taxon>
        <taxon>Chlorodendrophyceae</taxon>
        <taxon>Chlorodendrales</taxon>
        <taxon>Chlorodendraceae</taxon>
        <taxon>Tetraselmis</taxon>
    </lineage>
</organism>
<dbReference type="Gene3D" id="3.30.70.80">
    <property type="entry name" value="Peptidase S8 propeptide/proteinase inhibitor I9"/>
    <property type="match status" value="1"/>
</dbReference>
<dbReference type="AlphaFoldDB" id="A0A061RT53"/>
<evidence type="ECO:0000313" key="2">
    <source>
        <dbReference type="EMBL" id="JAC76052.1"/>
    </source>
</evidence>
<name>A0A061RT53_9CHLO</name>
<protein>
    <submittedName>
        <fullName evidence="2">Uncharacterized protein</fullName>
    </submittedName>
</protein>
<evidence type="ECO:0000256" key="1">
    <source>
        <dbReference type="SAM" id="MobiDB-lite"/>
    </source>
</evidence>
<proteinExistence type="predicted"/>
<dbReference type="InterPro" id="IPR037045">
    <property type="entry name" value="S8pro/Inhibitor_I9_sf"/>
</dbReference>
<feature type="region of interest" description="Disordered" evidence="1">
    <location>
        <begin position="217"/>
        <end position="260"/>
    </location>
</feature>
<dbReference type="EMBL" id="GBEZ01009542">
    <property type="protein sequence ID" value="JAC76052.1"/>
    <property type="molecule type" value="Transcribed_RNA"/>
</dbReference>
<sequence>MYSTKFMTLVSGVSAFLGLLNLIVLGSKLPNELLICNGEPSPLLSEASTYTVKFRGPVDFTPDSVVTAAVSVLQDEASKGSAVFELKFRLRSINAIIAEMDGSAISTLAAEYGDNIDYIECDSAVYAISESKIVCGGGRVAAVPSGETDYIISAAGREALGRVSAAISRLGATWTPASAVSGSDGPHLLRSRLGGEAARSLLSSARADISYMQCADDLDGSAESPAPTPKGSGGVPTKPPAEKPRPGLFAGQVNLTHRHP</sequence>
<reference evidence="2" key="1">
    <citation type="submission" date="2014-05" db="EMBL/GenBank/DDBJ databases">
        <title>The transcriptome of the halophilic microalga Tetraselmis sp. GSL018 isolated from the Great Salt Lake, Utah.</title>
        <authorList>
            <person name="Jinkerson R.E."/>
            <person name="D'Adamo S."/>
            <person name="Posewitz M.C."/>
        </authorList>
    </citation>
    <scope>NUCLEOTIDE SEQUENCE</scope>
    <source>
        <strain evidence="2">GSL018</strain>
    </source>
</reference>
<accession>A0A061RT53</accession>